<reference evidence="1 2" key="1">
    <citation type="journal article" date="2021" name="Nat. Plants">
        <title>The Taxus genome provides insights into paclitaxel biosynthesis.</title>
        <authorList>
            <person name="Xiong X."/>
            <person name="Gou J."/>
            <person name="Liao Q."/>
            <person name="Li Y."/>
            <person name="Zhou Q."/>
            <person name="Bi G."/>
            <person name="Li C."/>
            <person name="Du R."/>
            <person name="Wang X."/>
            <person name="Sun T."/>
            <person name="Guo L."/>
            <person name="Liang H."/>
            <person name="Lu P."/>
            <person name="Wu Y."/>
            <person name="Zhang Z."/>
            <person name="Ro D.K."/>
            <person name="Shang Y."/>
            <person name="Huang S."/>
            <person name="Yan J."/>
        </authorList>
    </citation>
    <scope>NUCLEOTIDE SEQUENCE [LARGE SCALE GENOMIC DNA]</scope>
    <source>
        <strain evidence="1">Ta-2019</strain>
    </source>
</reference>
<organism evidence="1 2">
    <name type="scientific">Taxus chinensis</name>
    <name type="common">Chinese yew</name>
    <name type="synonym">Taxus wallichiana var. chinensis</name>
    <dbReference type="NCBI Taxonomy" id="29808"/>
    <lineage>
        <taxon>Eukaryota</taxon>
        <taxon>Viridiplantae</taxon>
        <taxon>Streptophyta</taxon>
        <taxon>Embryophyta</taxon>
        <taxon>Tracheophyta</taxon>
        <taxon>Spermatophyta</taxon>
        <taxon>Pinopsida</taxon>
        <taxon>Pinidae</taxon>
        <taxon>Conifers II</taxon>
        <taxon>Cupressales</taxon>
        <taxon>Taxaceae</taxon>
        <taxon>Taxus</taxon>
    </lineage>
</organism>
<keyword evidence="2" id="KW-1185">Reference proteome</keyword>
<dbReference type="AlphaFoldDB" id="A0AA38G7I0"/>
<dbReference type="Proteomes" id="UP000824469">
    <property type="component" value="Unassembled WGS sequence"/>
</dbReference>
<evidence type="ECO:0000313" key="2">
    <source>
        <dbReference type="Proteomes" id="UP000824469"/>
    </source>
</evidence>
<feature type="non-terminal residue" evidence="1">
    <location>
        <position position="59"/>
    </location>
</feature>
<comment type="caution">
    <text evidence="1">The sequence shown here is derived from an EMBL/GenBank/DDBJ whole genome shotgun (WGS) entry which is preliminary data.</text>
</comment>
<gene>
    <name evidence="1" type="ORF">KI387_019616</name>
</gene>
<accession>A0AA38G7I0</accession>
<protein>
    <submittedName>
        <fullName evidence="1">Uncharacterized protein</fullName>
    </submittedName>
</protein>
<proteinExistence type="predicted"/>
<dbReference type="EMBL" id="JAHRHJ020000004">
    <property type="protein sequence ID" value="KAH9317847.1"/>
    <property type="molecule type" value="Genomic_DNA"/>
</dbReference>
<feature type="non-terminal residue" evidence="1">
    <location>
        <position position="1"/>
    </location>
</feature>
<evidence type="ECO:0000313" key="1">
    <source>
        <dbReference type="EMBL" id="KAH9317847.1"/>
    </source>
</evidence>
<name>A0AA38G7I0_TAXCH</name>
<sequence length="59" mass="6270">SMGGNTLPDAYDISIKAENNLIQAGKLAPRPSMPIWADLAPMPQPITIVEPDIIAPSND</sequence>